<evidence type="ECO:0000256" key="1">
    <source>
        <dbReference type="SAM" id="Phobius"/>
    </source>
</evidence>
<accession>A0A921U263</accession>
<proteinExistence type="predicted"/>
<dbReference type="Proteomes" id="UP000807115">
    <property type="component" value="Chromosome 10"/>
</dbReference>
<feature type="transmembrane region" description="Helical" evidence="1">
    <location>
        <begin position="76"/>
        <end position="96"/>
    </location>
</feature>
<dbReference type="EMBL" id="CM027689">
    <property type="protein sequence ID" value="KAG0515261.1"/>
    <property type="molecule type" value="Genomic_DNA"/>
</dbReference>
<keyword evidence="1" id="KW-0472">Membrane</keyword>
<protein>
    <submittedName>
        <fullName evidence="2">Uncharacterized protein</fullName>
    </submittedName>
</protein>
<name>A0A921U263_SORBI</name>
<keyword evidence="1" id="KW-0812">Transmembrane</keyword>
<keyword evidence="1" id="KW-1133">Transmembrane helix</keyword>
<organism evidence="2 3">
    <name type="scientific">Sorghum bicolor</name>
    <name type="common">Sorghum</name>
    <name type="synonym">Sorghum vulgare</name>
    <dbReference type="NCBI Taxonomy" id="4558"/>
    <lineage>
        <taxon>Eukaryota</taxon>
        <taxon>Viridiplantae</taxon>
        <taxon>Streptophyta</taxon>
        <taxon>Embryophyta</taxon>
        <taxon>Tracheophyta</taxon>
        <taxon>Spermatophyta</taxon>
        <taxon>Magnoliopsida</taxon>
        <taxon>Liliopsida</taxon>
        <taxon>Poales</taxon>
        <taxon>Poaceae</taxon>
        <taxon>PACMAD clade</taxon>
        <taxon>Panicoideae</taxon>
        <taxon>Andropogonodae</taxon>
        <taxon>Andropogoneae</taxon>
        <taxon>Sorghinae</taxon>
        <taxon>Sorghum</taxon>
    </lineage>
</organism>
<gene>
    <name evidence="2" type="ORF">BDA96_10G263200</name>
</gene>
<reference evidence="2" key="2">
    <citation type="submission" date="2020-10" db="EMBL/GenBank/DDBJ databases">
        <authorList>
            <person name="Cooper E.A."/>
            <person name="Brenton Z.W."/>
            <person name="Flinn B.S."/>
            <person name="Jenkins J."/>
            <person name="Shu S."/>
            <person name="Flowers D."/>
            <person name="Luo F."/>
            <person name="Wang Y."/>
            <person name="Xia P."/>
            <person name="Barry K."/>
            <person name="Daum C."/>
            <person name="Lipzen A."/>
            <person name="Yoshinaga Y."/>
            <person name="Schmutz J."/>
            <person name="Saski C."/>
            <person name="Vermerris W."/>
            <person name="Kresovich S."/>
        </authorList>
    </citation>
    <scope>NUCLEOTIDE SEQUENCE</scope>
</reference>
<sequence>MRFGGLLHMPETCLRRNMILELANTNQVSNQSFNICDQYITINLEDVSNIMGLVIEGYDVDKYVKETMQNDDLKRAFVLFIIGVVLTTITQIHVHWSYIQSQFTLTHLLDLSYNNKTRKQMTLQGNLVLLQYDKIIQPPLMVFYNETNAIARTNAFLKERINGGTVSFQT</sequence>
<evidence type="ECO:0000313" key="3">
    <source>
        <dbReference type="Proteomes" id="UP000807115"/>
    </source>
</evidence>
<reference evidence="2" key="1">
    <citation type="journal article" date="2019" name="BMC Genomics">
        <title>A new reference genome for Sorghum bicolor reveals high levels of sequence similarity between sweet and grain genotypes: implications for the genetics of sugar metabolism.</title>
        <authorList>
            <person name="Cooper E.A."/>
            <person name="Brenton Z.W."/>
            <person name="Flinn B.S."/>
            <person name="Jenkins J."/>
            <person name="Shu S."/>
            <person name="Flowers D."/>
            <person name="Luo F."/>
            <person name="Wang Y."/>
            <person name="Xia P."/>
            <person name="Barry K."/>
            <person name="Daum C."/>
            <person name="Lipzen A."/>
            <person name="Yoshinaga Y."/>
            <person name="Schmutz J."/>
            <person name="Saski C."/>
            <person name="Vermerris W."/>
            <person name="Kresovich S."/>
        </authorList>
    </citation>
    <scope>NUCLEOTIDE SEQUENCE</scope>
</reference>
<dbReference type="AlphaFoldDB" id="A0A921U263"/>
<comment type="caution">
    <text evidence="2">The sequence shown here is derived from an EMBL/GenBank/DDBJ whole genome shotgun (WGS) entry which is preliminary data.</text>
</comment>
<evidence type="ECO:0000313" key="2">
    <source>
        <dbReference type="EMBL" id="KAG0515261.1"/>
    </source>
</evidence>